<proteinExistence type="predicted"/>
<sequence>EPAAFHVDLLAAHYRHDAGLLGAALLAQGEKL</sequence>
<organism evidence="1 2">
    <name type="scientific">Escherichia coli DORA_A_5_14_21</name>
    <dbReference type="NCBI Taxonomy" id="1403943"/>
    <lineage>
        <taxon>Bacteria</taxon>
        <taxon>Pseudomonadati</taxon>
        <taxon>Pseudomonadota</taxon>
        <taxon>Gammaproteobacteria</taxon>
        <taxon>Enterobacterales</taxon>
        <taxon>Enterobacteriaceae</taxon>
        <taxon>Escherichia</taxon>
    </lineage>
</organism>
<dbReference type="GO" id="GO:0016301">
    <property type="term" value="F:kinase activity"/>
    <property type="evidence" value="ECO:0007669"/>
    <property type="project" value="UniProtKB-KW"/>
</dbReference>
<accession>W1WQV9</accession>
<dbReference type="Proteomes" id="UP000018853">
    <property type="component" value="Unassembled WGS sequence"/>
</dbReference>
<dbReference type="EMBL" id="AZLZ01001898">
    <property type="protein sequence ID" value="ETJ19490.1"/>
    <property type="molecule type" value="Genomic_DNA"/>
</dbReference>
<comment type="caution">
    <text evidence="1">The sequence shown here is derived from an EMBL/GenBank/DDBJ whole genome shotgun (WGS) entry which is preliminary data.</text>
</comment>
<dbReference type="AlphaFoldDB" id="W1WQV9"/>
<evidence type="ECO:0000313" key="2">
    <source>
        <dbReference type="Proteomes" id="UP000018853"/>
    </source>
</evidence>
<protein>
    <submittedName>
        <fullName evidence="1">N-acetylmannosamine kinase</fullName>
    </submittedName>
</protein>
<feature type="non-terminal residue" evidence="1">
    <location>
        <position position="1"/>
    </location>
</feature>
<gene>
    <name evidence="1" type="ORF">Q609_ECAC01898G0003</name>
</gene>
<keyword evidence="1" id="KW-0808">Transferase</keyword>
<name>W1WQV9_ECOLX</name>
<reference evidence="1 2" key="1">
    <citation type="submission" date="2013-12" db="EMBL/GenBank/DDBJ databases">
        <title>A Varibaculum cambriense genome reconstructed from a premature infant gut community with otherwise low bacterial novelty that shifts toward anaerobic metabolism during the third week of life.</title>
        <authorList>
            <person name="Brown C.T."/>
            <person name="Sharon I."/>
            <person name="Thomas B.C."/>
            <person name="Castelle C.J."/>
            <person name="Morowitz M.J."/>
            <person name="Banfield J.F."/>
        </authorList>
    </citation>
    <scope>NUCLEOTIDE SEQUENCE [LARGE SCALE GENOMIC DNA]</scope>
    <source>
        <strain evidence="2">DORA_A_5_14_21</strain>
    </source>
</reference>
<keyword evidence="1" id="KW-0418">Kinase</keyword>
<evidence type="ECO:0000313" key="1">
    <source>
        <dbReference type="EMBL" id="ETJ19490.1"/>
    </source>
</evidence>